<evidence type="ECO:0000313" key="2">
    <source>
        <dbReference type="EMBL" id="MBP2028530.1"/>
    </source>
</evidence>
<reference evidence="2 3" key="1">
    <citation type="submission" date="2021-03" db="EMBL/GenBank/DDBJ databases">
        <title>Genomic Encyclopedia of Type Strains, Phase IV (KMG-IV): sequencing the most valuable type-strain genomes for metagenomic binning, comparative biology and taxonomic classification.</title>
        <authorList>
            <person name="Goeker M."/>
        </authorList>
    </citation>
    <scope>NUCLEOTIDE SEQUENCE [LARGE SCALE GENOMIC DNA]</scope>
    <source>
        <strain evidence="2 3">DSM 27512</strain>
    </source>
</reference>
<feature type="domain" description="LUD" evidence="1">
    <location>
        <begin position="30"/>
        <end position="213"/>
    </location>
</feature>
<dbReference type="InterPro" id="IPR003741">
    <property type="entry name" value="LUD_dom"/>
</dbReference>
<sequence>MNYEFKDGLEFAKEMDRLDKMEKYKPLIHLLNNYGYKVSYFESIQEATYYILKIVRNSTVGFGDSQTLKKMNLFEKLSQYNKVIDPSNYSDEEFISIAKKTLTTEIYFTSVNAVSETGEMVNIDGTGNRIAGSLFGHKKVFFIFGTNKIEPTLEKAIFRTRNIAAPMNAKRLNLNTPCAIKGDRCYNCSSADRICNSMIIHMRKMDSIEAEIIMINKEL</sequence>
<protein>
    <recommendedName>
        <fullName evidence="1">LUD domain-containing protein</fullName>
    </recommendedName>
</protein>
<dbReference type="PANTHER" id="PTHR36179:SF2">
    <property type="entry name" value="LUD DOMAIN-CONTAINING PROTEIN"/>
    <property type="match status" value="1"/>
</dbReference>
<dbReference type="Proteomes" id="UP001314903">
    <property type="component" value="Unassembled WGS sequence"/>
</dbReference>
<name>A0ABS4KMG3_9FIRM</name>
<organism evidence="2 3">
    <name type="scientific">Acetoanaerobium pronyense</name>
    <dbReference type="NCBI Taxonomy" id="1482736"/>
    <lineage>
        <taxon>Bacteria</taxon>
        <taxon>Bacillati</taxon>
        <taxon>Bacillota</taxon>
        <taxon>Clostridia</taxon>
        <taxon>Peptostreptococcales</taxon>
        <taxon>Filifactoraceae</taxon>
        <taxon>Acetoanaerobium</taxon>
    </lineage>
</organism>
<dbReference type="EMBL" id="JAGGLI010000031">
    <property type="protein sequence ID" value="MBP2028530.1"/>
    <property type="molecule type" value="Genomic_DNA"/>
</dbReference>
<proteinExistence type="predicted"/>
<dbReference type="RefSeq" id="WP_245330882.1">
    <property type="nucleotide sequence ID" value="NZ_JAGGLI010000031.1"/>
</dbReference>
<dbReference type="Pfam" id="PF02589">
    <property type="entry name" value="LUD_dom"/>
    <property type="match status" value="1"/>
</dbReference>
<dbReference type="PANTHER" id="PTHR36179">
    <property type="entry name" value="LUD_DOM DOMAIN-CONTAINING PROTEIN"/>
    <property type="match status" value="1"/>
</dbReference>
<gene>
    <name evidence="2" type="ORF">J2Z35_002356</name>
</gene>
<evidence type="ECO:0000259" key="1">
    <source>
        <dbReference type="Pfam" id="PF02589"/>
    </source>
</evidence>
<comment type="caution">
    <text evidence="2">The sequence shown here is derived from an EMBL/GenBank/DDBJ whole genome shotgun (WGS) entry which is preliminary data.</text>
</comment>
<evidence type="ECO:0000313" key="3">
    <source>
        <dbReference type="Proteomes" id="UP001314903"/>
    </source>
</evidence>
<keyword evidence="3" id="KW-1185">Reference proteome</keyword>
<accession>A0ABS4KMG3</accession>